<dbReference type="InterPro" id="IPR001789">
    <property type="entry name" value="Sig_transdc_resp-reg_receiver"/>
</dbReference>
<dbReference type="InterPro" id="IPR011006">
    <property type="entry name" value="CheY-like_superfamily"/>
</dbReference>
<dbReference type="PROSITE" id="PS50110">
    <property type="entry name" value="RESPONSE_REGULATORY"/>
    <property type="match status" value="1"/>
</dbReference>
<dbReference type="InterPro" id="IPR050595">
    <property type="entry name" value="Bact_response_regulator"/>
</dbReference>
<evidence type="ECO:0000313" key="4">
    <source>
        <dbReference type="EMBL" id="PIQ86576.1"/>
    </source>
</evidence>
<dbReference type="AlphaFoldDB" id="A0A2H0LQE6"/>
<sequence>MGAHTGRLGMPSDLINRHLIKRDFNHRVLIVDDDTFFLNEFEDLLKEHGFMVTQAVDGEACLDVIERKTPDLILLDIAMPRMDGFQVIRKLRAQAHMKYIPIIVISGKTTPDQMPRDCRCLASAIFAKPFDFKELLDCVAKLLHLP</sequence>
<reference evidence="4 5" key="1">
    <citation type="submission" date="2017-09" db="EMBL/GenBank/DDBJ databases">
        <title>Depth-based differentiation of microbial function through sediment-hosted aquifers and enrichment of novel symbionts in the deep terrestrial subsurface.</title>
        <authorList>
            <person name="Probst A.J."/>
            <person name="Ladd B."/>
            <person name="Jarett J.K."/>
            <person name="Geller-Mcgrath D.E."/>
            <person name="Sieber C.M."/>
            <person name="Emerson J.B."/>
            <person name="Anantharaman K."/>
            <person name="Thomas B.C."/>
            <person name="Malmstrom R."/>
            <person name="Stieglmeier M."/>
            <person name="Klingl A."/>
            <person name="Woyke T."/>
            <person name="Ryan C.M."/>
            <person name="Banfield J.F."/>
        </authorList>
    </citation>
    <scope>NUCLEOTIDE SEQUENCE [LARGE SCALE GENOMIC DNA]</scope>
    <source>
        <strain evidence="4">CG11_big_fil_rev_8_21_14_0_20_45_26</strain>
    </source>
</reference>
<dbReference type="Pfam" id="PF00072">
    <property type="entry name" value="Response_reg"/>
    <property type="match status" value="1"/>
</dbReference>
<feature type="domain" description="Response regulatory" evidence="3">
    <location>
        <begin position="27"/>
        <end position="143"/>
    </location>
</feature>
<evidence type="ECO:0000256" key="2">
    <source>
        <dbReference type="PROSITE-ProRule" id="PRU00169"/>
    </source>
</evidence>
<proteinExistence type="predicted"/>
<dbReference type="PANTHER" id="PTHR44591:SF3">
    <property type="entry name" value="RESPONSE REGULATORY DOMAIN-CONTAINING PROTEIN"/>
    <property type="match status" value="1"/>
</dbReference>
<evidence type="ECO:0000313" key="5">
    <source>
        <dbReference type="Proteomes" id="UP000230859"/>
    </source>
</evidence>
<name>A0A2H0LQE6_9BACT</name>
<feature type="modified residue" description="4-aspartylphosphate" evidence="2">
    <location>
        <position position="76"/>
    </location>
</feature>
<dbReference type="SMART" id="SM00448">
    <property type="entry name" value="REC"/>
    <property type="match status" value="1"/>
</dbReference>
<dbReference type="PANTHER" id="PTHR44591">
    <property type="entry name" value="STRESS RESPONSE REGULATOR PROTEIN 1"/>
    <property type="match status" value="1"/>
</dbReference>
<dbReference type="SUPFAM" id="SSF52172">
    <property type="entry name" value="CheY-like"/>
    <property type="match status" value="1"/>
</dbReference>
<comment type="caution">
    <text evidence="4">The sequence shown here is derived from an EMBL/GenBank/DDBJ whole genome shotgun (WGS) entry which is preliminary data.</text>
</comment>
<protein>
    <submittedName>
        <fullName evidence="4">Two-component system response regulator</fullName>
    </submittedName>
</protein>
<dbReference type="Gene3D" id="3.40.50.2300">
    <property type="match status" value="1"/>
</dbReference>
<gene>
    <name evidence="4" type="ORF">COV74_04150</name>
</gene>
<keyword evidence="1 2" id="KW-0597">Phosphoprotein</keyword>
<organism evidence="4 5">
    <name type="scientific">Candidatus Abzuiibacterium crystallinum</name>
    <dbReference type="NCBI Taxonomy" id="1974748"/>
    <lineage>
        <taxon>Bacteria</taxon>
        <taxon>Pseudomonadati</taxon>
        <taxon>Candidatus Omnitrophota</taxon>
        <taxon>Candidatus Abzuiibacterium</taxon>
    </lineage>
</organism>
<dbReference type="CDD" id="cd00156">
    <property type="entry name" value="REC"/>
    <property type="match status" value="1"/>
</dbReference>
<dbReference type="GO" id="GO:0000160">
    <property type="term" value="P:phosphorelay signal transduction system"/>
    <property type="evidence" value="ECO:0007669"/>
    <property type="project" value="InterPro"/>
</dbReference>
<dbReference type="EMBL" id="PCVY01000040">
    <property type="protein sequence ID" value="PIQ86576.1"/>
    <property type="molecule type" value="Genomic_DNA"/>
</dbReference>
<evidence type="ECO:0000259" key="3">
    <source>
        <dbReference type="PROSITE" id="PS50110"/>
    </source>
</evidence>
<evidence type="ECO:0000256" key="1">
    <source>
        <dbReference type="ARBA" id="ARBA00022553"/>
    </source>
</evidence>
<dbReference type="Proteomes" id="UP000230859">
    <property type="component" value="Unassembled WGS sequence"/>
</dbReference>
<accession>A0A2H0LQE6</accession>